<accession>A0ABD7UZ93</accession>
<dbReference type="PROSITE" id="PS51819">
    <property type="entry name" value="VOC"/>
    <property type="match status" value="1"/>
</dbReference>
<dbReference type="EMBL" id="CAACYD010000005">
    <property type="protein sequence ID" value="VFA81827.1"/>
    <property type="molecule type" value="Genomic_DNA"/>
</dbReference>
<dbReference type="InterPro" id="IPR029068">
    <property type="entry name" value="Glyas_Bleomycin-R_OHBP_Dase"/>
</dbReference>
<evidence type="ECO:0000259" key="2">
    <source>
        <dbReference type="PROSITE" id="PS51819"/>
    </source>
</evidence>
<evidence type="ECO:0000313" key="4">
    <source>
        <dbReference type="Proteomes" id="UP000360750"/>
    </source>
</evidence>
<dbReference type="Proteomes" id="UP000360750">
    <property type="component" value="Unassembled WGS sequence"/>
</dbReference>
<dbReference type="Pfam" id="PF13669">
    <property type="entry name" value="Glyoxalase_4"/>
    <property type="match status" value="1"/>
</dbReference>
<comment type="caution">
    <text evidence="3">The sequence shown here is derived from an EMBL/GenBank/DDBJ whole genome shotgun (WGS) entry which is preliminary data.</text>
</comment>
<dbReference type="SUPFAM" id="SSF54593">
    <property type="entry name" value="Glyoxalase/Bleomycin resistance protein/Dihydroxybiphenyl dioxygenase"/>
    <property type="match status" value="1"/>
</dbReference>
<proteinExistence type="predicted"/>
<dbReference type="Gene3D" id="3.10.180.10">
    <property type="entry name" value="2,3-Dihydroxybiphenyl 1,2-Dioxygenase, domain 1"/>
    <property type="match status" value="1"/>
</dbReference>
<reference evidence="3 4" key="1">
    <citation type="submission" date="2019-02" db="EMBL/GenBank/DDBJ databases">
        <authorList>
            <consortium name="Pathogen Informatics"/>
        </authorList>
    </citation>
    <scope>NUCLEOTIDE SEQUENCE [LARGE SCALE GENOMIC DNA]</scope>
    <source>
        <strain evidence="3 4">3012STDY6756503</strain>
    </source>
</reference>
<dbReference type="RefSeq" id="WP_131733507.1">
    <property type="nucleotide sequence ID" value="NZ_CAACYD010000005.1"/>
</dbReference>
<gene>
    <name evidence="3" type="ORF">NCTC8139_00733</name>
</gene>
<evidence type="ECO:0000256" key="1">
    <source>
        <dbReference type="SAM" id="MobiDB-lite"/>
    </source>
</evidence>
<dbReference type="CDD" id="cd06587">
    <property type="entry name" value="VOC"/>
    <property type="match status" value="1"/>
</dbReference>
<dbReference type="InterPro" id="IPR037523">
    <property type="entry name" value="VOC_core"/>
</dbReference>
<dbReference type="GeneID" id="60748777"/>
<evidence type="ECO:0000313" key="3">
    <source>
        <dbReference type="EMBL" id="VFA81827.1"/>
    </source>
</evidence>
<dbReference type="AlphaFoldDB" id="A0ABD7UZ93"/>
<sequence length="256" mass="26764">MIPPISSSRPVPTVLVELACPNTADTARAHAALLGLPDGSSSGGDSFSVVVGNTELRLRESAGADTEGDAAFDAEHRVYFTVDDLAAARRLLIRRGFPVSDGQSDPGPVGETTPLGIAEASGSEPIPVGDITGMDHLVFAGDDRDRAVALFGGVFGLDFRLDQPIGDAARQLFFRADDLIVEVVTGIRAADTPAPSAAASLWGVAWRAPDIEVTHARLSDAGLDVSEIRAGRKKGTRIFTVRERALGTRTVVIGPA</sequence>
<name>A0ABD7UZ93_9ACTN</name>
<organism evidence="3 4">
    <name type="scientific">Gordonia paraffinivorans</name>
    <dbReference type="NCBI Taxonomy" id="175628"/>
    <lineage>
        <taxon>Bacteria</taxon>
        <taxon>Bacillati</taxon>
        <taxon>Actinomycetota</taxon>
        <taxon>Actinomycetes</taxon>
        <taxon>Mycobacteriales</taxon>
        <taxon>Gordoniaceae</taxon>
        <taxon>Gordonia</taxon>
    </lineage>
</organism>
<feature type="region of interest" description="Disordered" evidence="1">
    <location>
        <begin position="99"/>
        <end position="124"/>
    </location>
</feature>
<feature type="domain" description="VOC" evidence="2">
    <location>
        <begin position="133"/>
        <end position="256"/>
    </location>
</feature>
<protein>
    <submittedName>
        <fullName evidence="3">Glyoxalase-like domain</fullName>
    </submittedName>
</protein>